<evidence type="ECO:0000256" key="2">
    <source>
        <dbReference type="ARBA" id="ARBA00023315"/>
    </source>
</evidence>
<dbReference type="Pfam" id="PF01553">
    <property type="entry name" value="Acyltransferase"/>
    <property type="match status" value="1"/>
</dbReference>
<name>A0ABP9G8T9_9ACTN</name>
<dbReference type="EMBL" id="BAABIK010000004">
    <property type="protein sequence ID" value="GAA4933129.1"/>
    <property type="molecule type" value="Genomic_DNA"/>
</dbReference>
<dbReference type="Proteomes" id="UP001499993">
    <property type="component" value="Unassembled WGS sequence"/>
</dbReference>
<keyword evidence="2 4" id="KW-0012">Acyltransferase</keyword>
<reference evidence="5" key="1">
    <citation type="journal article" date="2019" name="Int. J. Syst. Evol. Microbiol.">
        <title>The Global Catalogue of Microorganisms (GCM) 10K type strain sequencing project: providing services to taxonomists for standard genome sequencing and annotation.</title>
        <authorList>
            <consortium name="The Broad Institute Genomics Platform"/>
            <consortium name="The Broad Institute Genome Sequencing Center for Infectious Disease"/>
            <person name="Wu L."/>
            <person name="Ma J."/>
        </authorList>
    </citation>
    <scope>NUCLEOTIDE SEQUENCE [LARGE SCALE GENOMIC DNA]</scope>
    <source>
        <strain evidence="5">JCM 18123</strain>
    </source>
</reference>
<feature type="domain" description="Phospholipid/glycerol acyltransferase" evidence="3">
    <location>
        <begin position="34"/>
        <end position="153"/>
    </location>
</feature>
<evidence type="ECO:0000313" key="4">
    <source>
        <dbReference type="EMBL" id="GAA4933129.1"/>
    </source>
</evidence>
<comment type="caution">
    <text evidence="4">The sequence shown here is derived from an EMBL/GenBank/DDBJ whole genome shotgun (WGS) entry which is preliminary data.</text>
</comment>
<keyword evidence="5" id="KW-1185">Reference proteome</keyword>
<dbReference type="RefSeq" id="WP_345555765.1">
    <property type="nucleotide sequence ID" value="NZ_BAABIK010000004.1"/>
</dbReference>
<evidence type="ECO:0000313" key="5">
    <source>
        <dbReference type="Proteomes" id="UP001499993"/>
    </source>
</evidence>
<accession>A0ABP9G8T9</accession>
<evidence type="ECO:0000259" key="3">
    <source>
        <dbReference type="SMART" id="SM00563"/>
    </source>
</evidence>
<dbReference type="GO" id="GO:0016746">
    <property type="term" value="F:acyltransferase activity"/>
    <property type="evidence" value="ECO:0007669"/>
    <property type="project" value="UniProtKB-KW"/>
</dbReference>
<sequence length="222" mass="23640">MLYDTARTVGSRVGRVLYRPTIEGLEHIPASGPVILAANHLSFCDSVVIPLAVPRRIRFLAKAEYFSGTGVRGRMSRAAFTSLGAVPVERGRSGGALEALEIGLRWLKDGGVFSIYPEGTRSPDGRLYRGRTGVAHLALTSGAPVVPVGLAGTERVQPIGARLPRIAPVTVRFGAPLDFSAGYGDLRTGRARRLVTDEVMAAVQRLTGQEEAGTYNDRAAGE</sequence>
<protein>
    <submittedName>
        <fullName evidence="4">Lysophospholipid acyltransferase family protein</fullName>
    </submittedName>
</protein>
<keyword evidence="1" id="KW-0808">Transferase</keyword>
<dbReference type="CDD" id="cd07989">
    <property type="entry name" value="LPLAT_AGPAT-like"/>
    <property type="match status" value="1"/>
</dbReference>
<dbReference type="PANTHER" id="PTHR10434">
    <property type="entry name" value="1-ACYL-SN-GLYCEROL-3-PHOSPHATE ACYLTRANSFERASE"/>
    <property type="match status" value="1"/>
</dbReference>
<dbReference type="InterPro" id="IPR002123">
    <property type="entry name" value="Plipid/glycerol_acylTrfase"/>
</dbReference>
<organism evidence="4 5">
    <name type="scientific">Streptomonospora halophila</name>
    <dbReference type="NCBI Taxonomy" id="427369"/>
    <lineage>
        <taxon>Bacteria</taxon>
        <taxon>Bacillati</taxon>
        <taxon>Actinomycetota</taxon>
        <taxon>Actinomycetes</taxon>
        <taxon>Streptosporangiales</taxon>
        <taxon>Nocardiopsidaceae</taxon>
        <taxon>Streptomonospora</taxon>
    </lineage>
</organism>
<dbReference type="SMART" id="SM00563">
    <property type="entry name" value="PlsC"/>
    <property type="match status" value="1"/>
</dbReference>
<evidence type="ECO:0000256" key="1">
    <source>
        <dbReference type="ARBA" id="ARBA00022679"/>
    </source>
</evidence>
<proteinExistence type="predicted"/>
<dbReference type="SUPFAM" id="SSF69593">
    <property type="entry name" value="Glycerol-3-phosphate (1)-acyltransferase"/>
    <property type="match status" value="1"/>
</dbReference>
<gene>
    <name evidence="4" type="ORF">GCM10023224_11850</name>
</gene>
<dbReference type="PANTHER" id="PTHR10434:SF11">
    <property type="entry name" value="1-ACYL-SN-GLYCEROL-3-PHOSPHATE ACYLTRANSFERASE"/>
    <property type="match status" value="1"/>
</dbReference>